<dbReference type="Gene3D" id="1.10.3210.10">
    <property type="entry name" value="Hypothetical protein af1432"/>
    <property type="match status" value="1"/>
</dbReference>
<evidence type="ECO:0000259" key="1">
    <source>
        <dbReference type="PROSITE" id="PS51832"/>
    </source>
</evidence>
<dbReference type="PANTHER" id="PTHR43155">
    <property type="entry name" value="CYCLIC DI-GMP PHOSPHODIESTERASE PA4108-RELATED"/>
    <property type="match status" value="1"/>
</dbReference>
<comment type="caution">
    <text evidence="2">The sequence shown here is derived from an EMBL/GenBank/DDBJ whole genome shotgun (WGS) entry which is preliminary data.</text>
</comment>
<dbReference type="OrthoDB" id="9804747at2"/>
<dbReference type="Pfam" id="PF13487">
    <property type="entry name" value="HD_5"/>
    <property type="match status" value="1"/>
</dbReference>
<feature type="domain" description="HD-GYP" evidence="1">
    <location>
        <begin position="109"/>
        <end position="314"/>
    </location>
</feature>
<protein>
    <recommendedName>
        <fullName evidence="1">HD-GYP domain-containing protein</fullName>
    </recommendedName>
</protein>
<name>A0A267MJQ0_9FIRM</name>
<dbReference type="InterPro" id="IPR006675">
    <property type="entry name" value="HDIG_dom"/>
</dbReference>
<dbReference type="PANTHER" id="PTHR43155:SF2">
    <property type="entry name" value="CYCLIC DI-GMP PHOSPHODIESTERASE PA4108"/>
    <property type="match status" value="1"/>
</dbReference>
<accession>A0A267MJQ0</accession>
<organism evidence="2 3">
    <name type="scientific">Anaeromicrobium sediminis</name>
    <dbReference type="NCBI Taxonomy" id="1478221"/>
    <lineage>
        <taxon>Bacteria</taxon>
        <taxon>Bacillati</taxon>
        <taxon>Bacillota</taxon>
        <taxon>Clostridia</taxon>
        <taxon>Peptostreptococcales</taxon>
        <taxon>Thermotaleaceae</taxon>
        <taxon>Anaeromicrobium</taxon>
    </lineage>
</organism>
<sequence>MSNNIRVVRPHRLIPGMTLALDLEYNDTVLLKKDVVLTRKYIEKILKIDETLSVFIKGDFKEDKNIQNFIDESSKNLKNKVHVLENMSNNVKTIFNDFEFHSPQSMTHLKNVQNEIAKEFTDFRNTLVNIIGRDPNNEYLYSHSINVAILSYMLGKWLELEDDELNNLLYAALLHDIGKIKIDHTVLNKINKLTQKEYEYIQKHALIGYEVLKDIPHLDRSVSMGVLMHHERMDGSGYPLKITGNQIHKFGRIIAITDAFSAMNTERSYKKKYSPLKALAIMHKESLHKYDYTYWNTFLNNMINYYTGERVLLNTKEEGKIIQVNKKHLSKPLIVLDDSQVIDLSKDKDRFVVDIIDSE</sequence>
<proteinExistence type="predicted"/>
<dbReference type="CDD" id="cd00077">
    <property type="entry name" value="HDc"/>
    <property type="match status" value="1"/>
</dbReference>
<evidence type="ECO:0000313" key="2">
    <source>
        <dbReference type="EMBL" id="PAB59821.1"/>
    </source>
</evidence>
<dbReference type="EMBL" id="NIBG01000005">
    <property type="protein sequence ID" value="PAB59821.1"/>
    <property type="molecule type" value="Genomic_DNA"/>
</dbReference>
<dbReference type="AlphaFoldDB" id="A0A267MJQ0"/>
<dbReference type="SMART" id="SM00471">
    <property type="entry name" value="HDc"/>
    <property type="match status" value="1"/>
</dbReference>
<reference evidence="2 3" key="1">
    <citation type="submission" date="2017-06" db="EMBL/GenBank/DDBJ databases">
        <title>Draft genome sequence of anaerobic fermentative bacterium Anaeromicrobium sediminis DY2726D isolated from West Pacific Ocean sediments.</title>
        <authorList>
            <person name="Zeng X."/>
        </authorList>
    </citation>
    <scope>NUCLEOTIDE SEQUENCE [LARGE SCALE GENOMIC DNA]</scope>
    <source>
        <strain evidence="2 3">DY2726D</strain>
    </source>
</reference>
<dbReference type="Proteomes" id="UP000216024">
    <property type="component" value="Unassembled WGS sequence"/>
</dbReference>
<dbReference type="NCBIfam" id="TIGR00277">
    <property type="entry name" value="HDIG"/>
    <property type="match status" value="1"/>
</dbReference>
<gene>
    <name evidence="2" type="ORF">CCE28_07650</name>
</gene>
<dbReference type="PROSITE" id="PS51832">
    <property type="entry name" value="HD_GYP"/>
    <property type="match status" value="1"/>
</dbReference>
<keyword evidence="3" id="KW-1185">Reference proteome</keyword>
<dbReference type="SUPFAM" id="SSF109604">
    <property type="entry name" value="HD-domain/PDEase-like"/>
    <property type="match status" value="1"/>
</dbReference>
<dbReference type="InterPro" id="IPR037522">
    <property type="entry name" value="HD_GYP_dom"/>
</dbReference>
<dbReference type="InterPro" id="IPR003607">
    <property type="entry name" value="HD/PDEase_dom"/>
</dbReference>
<evidence type="ECO:0000313" key="3">
    <source>
        <dbReference type="Proteomes" id="UP000216024"/>
    </source>
</evidence>
<dbReference type="RefSeq" id="WP_095132622.1">
    <property type="nucleotide sequence ID" value="NZ_NIBG01000005.1"/>
</dbReference>